<dbReference type="AlphaFoldDB" id="A0A821Q8X8"/>
<keyword evidence="1" id="KW-0479">Metal-binding</keyword>
<sequence>MRRGDDYLKKLIVVVTFAVNQNQKNIAIVDGYCFYPDERHSNSIPWHCTRSKTCKARFTTSKDKTTVRKSNFTHTHPPPRFLINNGVYYRLS</sequence>
<dbReference type="Proteomes" id="UP000663880">
    <property type="component" value="Unassembled WGS sequence"/>
</dbReference>
<protein>
    <recommendedName>
        <fullName evidence="4">FLYWCH-type domain-containing protein</fullName>
    </recommendedName>
</protein>
<dbReference type="Gene3D" id="2.20.25.240">
    <property type="match status" value="1"/>
</dbReference>
<reference evidence="5" key="1">
    <citation type="submission" date="2021-02" db="EMBL/GenBank/DDBJ databases">
        <authorList>
            <person name="Steward A R."/>
        </authorList>
    </citation>
    <scope>NUCLEOTIDE SEQUENCE</scope>
</reference>
<keyword evidence="3" id="KW-0862">Zinc</keyword>
<organism evidence="5 6">
    <name type="scientific">Pieris macdunnoughi</name>
    <dbReference type="NCBI Taxonomy" id="345717"/>
    <lineage>
        <taxon>Eukaryota</taxon>
        <taxon>Metazoa</taxon>
        <taxon>Ecdysozoa</taxon>
        <taxon>Arthropoda</taxon>
        <taxon>Hexapoda</taxon>
        <taxon>Insecta</taxon>
        <taxon>Pterygota</taxon>
        <taxon>Neoptera</taxon>
        <taxon>Endopterygota</taxon>
        <taxon>Lepidoptera</taxon>
        <taxon>Glossata</taxon>
        <taxon>Ditrysia</taxon>
        <taxon>Papilionoidea</taxon>
        <taxon>Pieridae</taxon>
        <taxon>Pierinae</taxon>
        <taxon>Pieris</taxon>
    </lineage>
</organism>
<evidence type="ECO:0000256" key="2">
    <source>
        <dbReference type="ARBA" id="ARBA00022771"/>
    </source>
</evidence>
<keyword evidence="2" id="KW-0863">Zinc-finger</keyword>
<accession>A0A821Q8X8</accession>
<dbReference type="EMBL" id="CAJOBZ010000008">
    <property type="protein sequence ID" value="CAF4819858.1"/>
    <property type="molecule type" value="Genomic_DNA"/>
</dbReference>
<dbReference type="InterPro" id="IPR007588">
    <property type="entry name" value="Znf_FLYWCH"/>
</dbReference>
<dbReference type="GO" id="GO:0008270">
    <property type="term" value="F:zinc ion binding"/>
    <property type="evidence" value="ECO:0007669"/>
    <property type="project" value="UniProtKB-KW"/>
</dbReference>
<evidence type="ECO:0000256" key="3">
    <source>
        <dbReference type="ARBA" id="ARBA00022833"/>
    </source>
</evidence>
<name>A0A821Q8X8_9NEOP</name>
<keyword evidence="6" id="KW-1185">Reference proteome</keyword>
<dbReference type="Pfam" id="PF04500">
    <property type="entry name" value="FLYWCH"/>
    <property type="match status" value="1"/>
</dbReference>
<feature type="domain" description="FLYWCH-type" evidence="4">
    <location>
        <begin position="20"/>
        <end position="76"/>
    </location>
</feature>
<evidence type="ECO:0000259" key="4">
    <source>
        <dbReference type="Pfam" id="PF04500"/>
    </source>
</evidence>
<proteinExistence type="predicted"/>
<dbReference type="OrthoDB" id="7490491at2759"/>
<evidence type="ECO:0000313" key="6">
    <source>
        <dbReference type="Proteomes" id="UP000663880"/>
    </source>
</evidence>
<evidence type="ECO:0000313" key="5">
    <source>
        <dbReference type="EMBL" id="CAF4819858.1"/>
    </source>
</evidence>
<evidence type="ECO:0000256" key="1">
    <source>
        <dbReference type="ARBA" id="ARBA00022723"/>
    </source>
</evidence>
<gene>
    <name evidence="5" type="ORF">PMACD_LOCUS4530</name>
</gene>
<comment type="caution">
    <text evidence="5">The sequence shown here is derived from an EMBL/GenBank/DDBJ whole genome shotgun (WGS) entry which is preliminary data.</text>
</comment>